<feature type="transmembrane region" description="Helical" evidence="1">
    <location>
        <begin position="32"/>
        <end position="55"/>
    </location>
</feature>
<dbReference type="EMBL" id="BARU01046927">
    <property type="protein sequence ID" value="GAH94817.1"/>
    <property type="molecule type" value="Genomic_DNA"/>
</dbReference>
<reference evidence="2" key="1">
    <citation type="journal article" date="2014" name="Front. Microbiol.">
        <title>High frequency of phylogenetically diverse reductive dehalogenase-homologous genes in deep subseafloor sedimentary metagenomes.</title>
        <authorList>
            <person name="Kawai M."/>
            <person name="Futagami T."/>
            <person name="Toyoda A."/>
            <person name="Takaki Y."/>
            <person name="Nishi S."/>
            <person name="Hori S."/>
            <person name="Arai W."/>
            <person name="Tsubouchi T."/>
            <person name="Morono Y."/>
            <person name="Uchiyama I."/>
            <person name="Ito T."/>
            <person name="Fujiyama A."/>
            <person name="Inagaki F."/>
            <person name="Takami H."/>
        </authorList>
    </citation>
    <scope>NUCLEOTIDE SEQUENCE</scope>
    <source>
        <strain evidence="2">Expedition CK06-06</strain>
    </source>
</reference>
<evidence type="ECO:0000313" key="2">
    <source>
        <dbReference type="EMBL" id="GAH94817.1"/>
    </source>
</evidence>
<protein>
    <submittedName>
        <fullName evidence="2">Uncharacterized protein</fullName>
    </submittedName>
</protein>
<proteinExistence type="predicted"/>
<dbReference type="AlphaFoldDB" id="X1JL49"/>
<sequence length="79" mass="9121">MKMYFEEQEKRKQLEKKIFKEDYDSITKDDSILSFCGLLCGSVFFIFAPLILGLLDAISSRMTDPWGSESSFIEQLITP</sequence>
<comment type="caution">
    <text evidence="2">The sequence shown here is derived from an EMBL/GenBank/DDBJ whole genome shotgun (WGS) entry which is preliminary data.</text>
</comment>
<name>X1JL49_9ZZZZ</name>
<feature type="non-terminal residue" evidence="2">
    <location>
        <position position="79"/>
    </location>
</feature>
<evidence type="ECO:0000256" key="1">
    <source>
        <dbReference type="SAM" id="Phobius"/>
    </source>
</evidence>
<organism evidence="2">
    <name type="scientific">marine sediment metagenome</name>
    <dbReference type="NCBI Taxonomy" id="412755"/>
    <lineage>
        <taxon>unclassified sequences</taxon>
        <taxon>metagenomes</taxon>
        <taxon>ecological metagenomes</taxon>
    </lineage>
</organism>
<keyword evidence="1" id="KW-0812">Transmembrane</keyword>
<accession>X1JL49</accession>
<gene>
    <name evidence="2" type="ORF">S03H2_70557</name>
</gene>
<keyword evidence="1" id="KW-0472">Membrane</keyword>
<keyword evidence="1" id="KW-1133">Transmembrane helix</keyword>